<protein>
    <submittedName>
        <fullName evidence="3">Thiol:disulfide interchange protein</fullName>
    </submittedName>
</protein>
<proteinExistence type="predicted"/>
<dbReference type="Pfam" id="PF13098">
    <property type="entry name" value="Thioredoxin_2"/>
    <property type="match status" value="1"/>
</dbReference>
<dbReference type="InterPro" id="IPR012336">
    <property type="entry name" value="Thioredoxin-like_fold"/>
</dbReference>
<accession>A0A4Q0ZNU7</accession>
<dbReference type="InterPro" id="IPR036249">
    <property type="entry name" value="Thioredoxin-like_sf"/>
</dbReference>
<dbReference type="SUPFAM" id="SSF52833">
    <property type="entry name" value="Thioredoxin-like"/>
    <property type="match status" value="1"/>
</dbReference>
<feature type="signal peptide" evidence="1">
    <location>
        <begin position="1"/>
        <end position="21"/>
    </location>
</feature>
<dbReference type="RefSeq" id="WP_128985660.1">
    <property type="nucleotide sequence ID" value="NZ_PDJZ01000002.1"/>
</dbReference>
<dbReference type="EMBL" id="PDJZ01000002">
    <property type="protein sequence ID" value="RXJ85436.1"/>
    <property type="molecule type" value="Genomic_DNA"/>
</dbReference>
<organism evidence="3 4">
    <name type="scientific">Arcobacter cloacae</name>
    <dbReference type="NCBI Taxonomy" id="1054034"/>
    <lineage>
        <taxon>Bacteria</taxon>
        <taxon>Pseudomonadati</taxon>
        <taxon>Campylobacterota</taxon>
        <taxon>Epsilonproteobacteria</taxon>
        <taxon>Campylobacterales</taxon>
        <taxon>Arcobacteraceae</taxon>
        <taxon>Arcobacter</taxon>
    </lineage>
</organism>
<evidence type="ECO:0000313" key="4">
    <source>
        <dbReference type="Proteomes" id="UP000290870"/>
    </source>
</evidence>
<gene>
    <name evidence="3" type="ORF">CRU90_02335</name>
</gene>
<feature type="domain" description="Thioredoxin-like fold" evidence="2">
    <location>
        <begin position="111"/>
        <end position="230"/>
    </location>
</feature>
<dbReference type="Proteomes" id="UP000290870">
    <property type="component" value="Unassembled WGS sequence"/>
</dbReference>
<sequence>MFGLVKKVLISLVLLSFGLNASTKEVSKVEITQMEQLELFKKAQIKIIKAFDIGSLYILTIDVQGNKDEIYLTKDKKLILSGDVIDVNNGMKVSAPVDLTGVRGKEAFVFGNGKDEYFLFTDPECPYCKKFESYLPQIKDKVKIRVFYFPLESHENAKDLSLYVMSQKTTAQKIDAMFDASENLDKAKNAKYSQAQLTKLEKHLEEQVQIGMNLNVQGTPTIFDKNGNNIVWVHMLEKYGIEVR</sequence>
<reference evidence="3 4" key="1">
    <citation type="submission" date="2017-10" db="EMBL/GenBank/DDBJ databases">
        <title>Genomics of the genus Arcobacter.</title>
        <authorList>
            <person name="Perez-Cataluna A."/>
            <person name="Figueras M.J."/>
        </authorList>
    </citation>
    <scope>NUCLEOTIDE SEQUENCE [LARGE SCALE GENOMIC DNA]</scope>
    <source>
        <strain evidence="3 4">F26</strain>
    </source>
</reference>
<dbReference type="OrthoDB" id="9800545at2"/>
<evidence type="ECO:0000259" key="2">
    <source>
        <dbReference type="Pfam" id="PF13098"/>
    </source>
</evidence>
<evidence type="ECO:0000256" key="1">
    <source>
        <dbReference type="SAM" id="SignalP"/>
    </source>
</evidence>
<dbReference type="InterPro" id="IPR051470">
    <property type="entry name" value="Thiol:disulfide_interchange"/>
</dbReference>
<dbReference type="PANTHER" id="PTHR35272">
    <property type="entry name" value="THIOL:DISULFIDE INTERCHANGE PROTEIN DSBC-RELATED"/>
    <property type="match status" value="1"/>
</dbReference>
<feature type="chain" id="PRO_5020221349" evidence="1">
    <location>
        <begin position="22"/>
        <end position="244"/>
    </location>
</feature>
<evidence type="ECO:0000313" key="3">
    <source>
        <dbReference type="EMBL" id="RXJ85436.1"/>
    </source>
</evidence>
<dbReference type="PANTHER" id="PTHR35272:SF3">
    <property type="entry name" value="THIOL:DISULFIDE INTERCHANGE PROTEIN DSBC"/>
    <property type="match status" value="1"/>
</dbReference>
<dbReference type="Gene3D" id="3.40.30.10">
    <property type="entry name" value="Glutaredoxin"/>
    <property type="match status" value="1"/>
</dbReference>
<name>A0A4Q0ZNU7_9BACT</name>
<keyword evidence="1" id="KW-0732">Signal</keyword>
<dbReference type="AlphaFoldDB" id="A0A4Q0ZNU7"/>
<comment type="caution">
    <text evidence="3">The sequence shown here is derived from an EMBL/GenBank/DDBJ whole genome shotgun (WGS) entry which is preliminary data.</text>
</comment>